<evidence type="ECO:0000313" key="5">
    <source>
        <dbReference type="Proteomes" id="UP001501598"/>
    </source>
</evidence>
<reference evidence="5" key="1">
    <citation type="journal article" date="2019" name="Int. J. Syst. Evol. Microbiol.">
        <title>The Global Catalogue of Microorganisms (GCM) 10K type strain sequencing project: providing services to taxonomists for standard genome sequencing and annotation.</title>
        <authorList>
            <consortium name="The Broad Institute Genomics Platform"/>
            <consortium name="The Broad Institute Genome Sequencing Center for Infectious Disease"/>
            <person name="Wu L."/>
            <person name="Ma J."/>
        </authorList>
    </citation>
    <scope>NUCLEOTIDE SEQUENCE [LARGE SCALE GENOMIC DNA]</scope>
    <source>
        <strain evidence="5">JCM 17906</strain>
    </source>
</reference>
<dbReference type="Pfam" id="PF13280">
    <property type="entry name" value="WYL"/>
    <property type="match status" value="1"/>
</dbReference>
<feature type="domain" description="WYL" evidence="2">
    <location>
        <begin position="164"/>
        <end position="228"/>
    </location>
</feature>
<dbReference type="InterPro" id="IPR051534">
    <property type="entry name" value="CBASS_pafABC_assoc_protein"/>
</dbReference>
<gene>
    <name evidence="4" type="ORF">GCM10023175_64700</name>
</gene>
<organism evidence="4 5">
    <name type="scientific">Pseudonocardia xishanensis</name>
    <dbReference type="NCBI Taxonomy" id="630995"/>
    <lineage>
        <taxon>Bacteria</taxon>
        <taxon>Bacillati</taxon>
        <taxon>Actinomycetota</taxon>
        <taxon>Actinomycetes</taxon>
        <taxon>Pseudonocardiales</taxon>
        <taxon>Pseudonocardiaceae</taxon>
        <taxon>Pseudonocardia</taxon>
    </lineage>
</organism>
<proteinExistence type="predicted"/>
<dbReference type="Pfam" id="PF25583">
    <property type="entry name" value="WCX"/>
    <property type="match status" value="1"/>
</dbReference>
<accession>A0ABP8S330</accession>
<evidence type="ECO:0000259" key="3">
    <source>
        <dbReference type="Pfam" id="PF25583"/>
    </source>
</evidence>
<evidence type="ECO:0000313" key="4">
    <source>
        <dbReference type="EMBL" id="GAA4558469.1"/>
    </source>
</evidence>
<dbReference type="PROSITE" id="PS52050">
    <property type="entry name" value="WYL"/>
    <property type="match status" value="1"/>
</dbReference>
<protein>
    <recommendedName>
        <fullName evidence="6">WYL domain-containing protein</fullName>
    </recommendedName>
</protein>
<evidence type="ECO:0000256" key="1">
    <source>
        <dbReference type="SAM" id="MobiDB-lite"/>
    </source>
</evidence>
<dbReference type="InterPro" id="IPR057727">
    <property type="entry name" value="WCX_dom"/>
</dbReference>
<feature type="region of interest" description="Disordered" evidence="1">
    <location>
        <begin position="31"/>
        <end position="88"/>
    </location>
</feature>
<dbReference type="EMBL" id="BAABGT010000112">
    <property type="protein sequence ID" value="GAA4558469.1"/>
    <property type="molecule type" value="Genomic_DNA"/>
</dbReference>
<dbReference type="PANTHER" id="PTHR34580">
    <property type="match status" value="1"/>
</dbReference>
<dbReference type="PANTHER" id="PTHR34580:SF3">
    <property type="entry name" value="PROTEIN PAFB"/>
    <property type="match status" value="1"/>
</dbReference>
<evidence type="ECO:0000259" key="2">
    <source>
        <dbReference type="Pfam" id="PF13280"/>
    </source>
</evidence>
<name>A0ABP8S330_9PSEU</name>
<feature type="domain" description="WCX" evidence="3">
    <location>
        <begin position="258"/>
        <end position="333"/>
    </location>
</feature>
<evidence type="ECO:0008006" key="6">
    <source>
        <dbReference type="Google" id="ProtNLM"/>
    </source>
</evidence>
<comment type="caution">
    <text evidence="4">The sequence shown here is derived from an EMBL/GenBank/DDBJ whole genome shotgun (WGS) entry which is preliminary data.</text>
</comment>
<sequence length="345" mass="36446">MSIACRVVSSASAEVRSEGLTTTFAMIRPTIRSAKGSGKGGSGIRGPRSTRTSPHEQPAITPSPGPTCSIDRNPAADAARTSTPAGRCPSTGIPCRAASAWAAGSTSALINAALTKSAPAAAESALAKLRRVLPAALTRRLDALADTAGFTRTARPAVAPEARVLLLLAEAARDGRRVAFTNTDRAGRGSERVLVPYGVVAHSGRWYATGPDSASGEVRTFRLDRITAPALRGGPVAVPDDFDAPDHVLAALARTPWRHEVSVLVEGSVDEVRDRLPTGLAAVREADDGRARVELRAERLDWVPAVLVGLRRPFVVERPEELRAEVRALAEQLTAWSERSVRRSG</sequence>
<dbReference type="InterPro" id="IPR026881">
    <property type="entry name" value="WYL_dom"/>
</dbReference>
<dbReference type="Proteomes" id="UP001501598">
    <property type="component" value="Unassembled WGS sequence"/>
</dbReference>
<keyword evidence="5" id="KW-1185">Reference proteome</keyword>